<dbReference type="InterPro" id="IPR045063">
    <property type="entry name" value="Dynamin_N"/>
</dbReference>
<dbReference type="RefSeq" id="WP_203809045.1">
    <property type="nucleotide sequence ID" value="NZ_BOMY01000033.1"/>
</dbReference>
<dbReference type="AlphaFoldDB" id="A0A919NN88"/>
<keyword evidence="3" id="KW-1185">Reference proteome</keyword>
<dbReference type="InterPro" id="IPR027417">
    <property type="entry name" value="P-loop_NTPase"/>
</dbReference>
<evidence type="ECO:0000313" key="3">
    <source>
        <dbReference type="Proteomes" id="UP000623608"/>
    </source>
</evidence>
<reference evidence="2" key="1">
    <citation type="submission" date="2021-01" db="EMBL/GenBank/DDBJ databases">
        <title>Whole genome shotgun sequence of Actinoplanes tereljensis NBRC 105297.</title>
        <authorList>
            <person name="Komaki H."/>
            <person name="Tamura T."/>
        </authorList>
    </citation>
    <scope>NUCLEOTIDE SEQUENCE</scope>
    <source>
        <strain evidence="2">NBRC 105297</strain>
    </source>
</reference>
<dbReference type="Gene3D" id="3.40.50.300">
    <property type="entry name" value="P-loop containing nucleotide triphosphate hydrolases"/>
    <property type="match status" value="1"/>
</dbReference>
<proteinExistence type="predicted"/>
<dbReference type="PANTHER" id="PTHR43681:SF1">
    <property type="entry name" value="SARCALUMENIN"/>
    <property type="match status" value="1"/>
</dbReference>
<comment type="caution">
    <text evidence="2">The sequence shown here is derived from an EMBL/GenBank/DDBJ whole genome shotgun (WGS) entry which is preliminary data.</text>
</comment>
<dbReference type="InterPro" id="IPR051943">
    <property type="entry name" value="TRAFAC_Dynamin-like_GTPase"/>
</dbReference>
<gene>
    <name evidence="2" type="ORF">Ate02nite_46910</name>
</gene>
<protein>
    <recommendedName>
        <fullName evidence="1">Dynamin N-terminal domain-containing protein</fullName>
    </recommendedName>
</protein>
<evidence type="ECO:0000259" key="1">
    <source>
        <dbReference type="Pfam" id="PF00350"/>
    </source>
</evidence>
<dbReference type="SUPFAM" id="SSF52540">
    <property type="entry name" value="P-loop containing nucleoside triphosphate hydrolases"/>
    <property type="match status" value="1"/>
</dbReference>
<feature type="domain" description="Dynamin N-terminal" evidence="1">
    <location>
        <begin position="46"/>
        <end position="195"/>
    </location>
</feature>
<sequence>MTEPAPGLAELIATVRAEAIALGRDDLAGQLPGPLGARDTMRRTRIVVAGGAGAGKSSLINSLLGRPGLSPASTGGWIEFRYGAADSATILLADPADPGTPRRLAADLVDLPAYATQARITAPVIGAEVRLDVPVLRELVLVDTPGAPTRATLSALRQADAMLYVCDATRPIHPDEVDFLIEAAQRVQTVAIALNKIDTPGHGRAVAESRRRLGDRPELARFAVHAVSAQMADRAGRPGTAYTAAIRLTEAAGVRPLTDRLLYDASDGAARLRSANQARITATIARELLLHIDRSTGPAARRNDDVAAVTTLLEGAVLPGSTRLEEALRAAVNRFGSAADALVGERPPRLITALAGAAADALDECQDRVLDALRDGLRDDVLIPSGSDLDLRLRAPDASRPRALDLLPTITGLLTGSAPVVSVLTGSAAVATGIAVAACTGWWRPGDDPGPAVDRAKTMFDSELTRRVQLVRRYAAEHLPFLLEARRDRLRRSGPESAPDAVAARATLNLVLEDLSRYHRPADNRWA</sequence>
<accession>A0A919NN88</accession>
<dbReference type="PANTHER" id="PTHR43681">
    <property type="entry name" value="TRANSMEMBRANE GTPASE FZO"/>
    <property type="match status" value="1"/>
</dbReference>
<dbReference type="Pfam" id="PF00350">
    <property type="entry name" value="Dynamin_N"/>
    <property type="match status" value="1"/>
</dbReference>
<evidence type="ECO:0000313" key="2">
    <source>
        <dbReference type="EMBL" id="GIF21961.1"/>
    </source>
</evidence>
<organism evidence="2 3">
    <name type="scientific">Paractinoplanes tereljensis</name>
    <dbReference type="NCBI Taxonomy" id="571912"/>
    <lineage>
        <taxon>Bacteria</taxon>
        <taxon>Bacillati</taxon>
        <taxon>Actinomycetota</taxon>
        <taxon>Actinomycetes</taxon>
        <taxon>Micromonosporales</taxon>
        <taxon>Micromonosporaceae</taxon>
        <taxon>Paractinoplanes</taxon>
    </lineage>
</organism>
<dbReference type="Proteomes" id="UP000623608">
    <property type="component" value="Unassembled WGS sequence"/>
</dbReference>
<dbReference type="EMBL" id="BOMY01000033">
    <property type="protein sequence ID" value="GIF21961.1"/>
    <property type="molecule type" value="Genomic_DNA"/>
</dbReference>
<name>A0A919NN88_9ACTN</name>